<evidence type="ECO:0000259" key="2">
    <source>
        <dbReference type="Pfam" id="PF07883"/>
    </source>
</evidence>
<gene>
    <name evidence="3" type="primary">hddC_2</name>
    <name evidence="3" type="ORF">MBCUT_19150</name>
</gene>
<evidence type="ECO:0000259" key="1">
    <source>
        <dbReference type="Pfam" id="PF00483"/>
    </source>
</evidence>
<keyword evidence="3" id="KW-0808">Transferase</keyword>
<dbReference type="InterPro" id="IPR013096">
    <property type="entry name" value="Cupin_2"/>
</dbReference>
<keyword evidence="3" id="KW-0548">Nucleotidyltransferase</keyword>
<evidence type="ECO:0000313" key="4">
    <source>
        <dbReference type="Proteomes" id="UP000077275"/>
    </source>
</evidence>
<feature type="domain" description="Cupin type-2" evidence="2">
    <location>
        <begin position="308"/>
        <end position="362"/>
    </location>
</feature>
<organism evidence="3 4">
    <name type="scientific">Methanobrevibacter cuticularis</name>
    <dbReference type="NCBI Taxonomy" id="47311"/>
    <lineage>
        <taxon>Archaea</taxon>
        <taxon>Methanobacteriati</taxon>
        <taxon>Methanobacteriota</taxon>
        <taxon>Methanomada group</taxon>
        <taxon>Methanobacteria</taxon>
        <taxon>Methanobacteriales</taxon>
        <taxon>Methanobacteriaceae</taxon>
        <taxon>Methanobrevibacter</taxon>
    </lineage>
</organism>
<dbReference type="Gene3D" id="2.60.120.10">
    <property type="entry name" value="Jelly Rolls"/>
    <property type="match status" value="1"/>
</dbReference>
<dbReference type="InterPro" id="IPR011051">
    <property type="entry name" value="RmlC_Cupin_sf"/>
</dbReference>
<dbReference type="CDD" id="cd04181">
    <property type="entry name" value="NTP_transferase"/>
    <property type="match status" value="1"/>
</dbReference>
<dbReference type="SUPFAM" id="SSF53448">
    <property type="entry name" value="Nucleotide-diphospho-sugar transferases"/>
    <property type="match status" value="2"/>
</dbReference>
<reference evidence="3 4" key="1">
    <citation type="submission" date="2016-04" db="EMBL/GenBank/DDBJ databases">
        <title>Genome sequence of Methanobrevibacter cuticularis DSM 11139.</title>
        <authorList>
            <person name="Poehlein A."/>
            <person name="Seedorf H."/>
            <person name="Daniel R."/>
        </authorList>
    </citation>
    <scope>NUCLEOTIDE SEQUENCE [LARGE SCALE GENOMIC DNA]</scope>
    <source>
        <strain evidence="3 4">DSM 11139</strain>
    </source>
</reference>
<evidence type="ECO:0000313" key="3">
    <source>
        <dbReference type="EMBL" id="KZX14787.1"/>
    </source>
</evidence>
<feature type="domain" description="Nucleotidyl transferase" evidence="1">
    <location>
        <begin position="6"/>
        <end position="127"/>
    </location>
</feature>
<protein>
    <submittedName>
        <fullName evidence="3">D-glycero-alpha-D-manno-heptose 1-phosphate guanylyltransferase</fullName>
        <ecNumber evidence="3">2.7.7.71</ecNumber>
    </submittedName>
</protein>
<dbReference type="InterPro" id="IPR029044">
    <property type="entry name" value="Nucleotide-diphossugar_trans"/>
</dbReference>
<proteinExistence type="predicted"/>
<dbReference type="InterPro" id="IPR005835">
    <property type="entry name" value="NTP_transferase_dom"/>
</dbReference>
<dbReference type="InterPro" id="IPR014710">
    <property type="entry name" value="RmlC-like_jellyroll"/>
</dbReference>
<dbReference type="RefSeq" id="WP_245634986.1">
    <property type="nucleotide sequence ID" value="NZ_LWMW01000147.1"/>
</dbReference>
<dbReference type="GO" id="GO:0016779">
    <property type="term" value="F:nucleotidyltransferase activity"/>
    <property type="evidence" value="ECO:0007669"/>
    <property type="project" value="UniProtKB-KW"/>
</dbReference>
<keyword evidence="4" id="KW-1185">Reference proteome</keyword>
<dbReference type="SUPFAM" id="SSF51182">
    <property type="entry name" value="RmlC-like cupins"/>
    <property type="match status" value="1"/>
</dbReference>
<name>A0A166CJ84_9EURY</name>
<feature type="domain" description="Nucleotidyl transferase" evidence="1">
    <location>
        <begin position="130"/>
        <end position="277"/>
    </location>
</feature>
<dbReference type="STRING" id="47311.MBCUT_19150"/>
<dbReference type="Pfam" id="PF00483">
    <property type="entry name" value="NTP_transferase"/>
    <property type="match status" value="2"/>
</dbReference>
<dbReference type="Proteomes" id="UP000077275">
    <property type="component" value="Unassembled WGS sequence"/>
</dbReference>
<dbReference type="AlphaFoldDB" id="A0A166CJ84"/>
<sequence length="383" mass="44649">MEKTIGMILCGGFGKRLRPITEKIPKPLVEIKDDYTILDKQLFDFKNAGIEDVYLLTGFLNEKIKERFGNEYKGVNIHYIIEEEPLGTLNAIRLGMEAIDDHDQFIIRNGDVIADSNLKKMIKEGEKSNIEEEPLETLNLIRLGMEAIDDHDQFIIRNGDVVADLNLKKMIEQGEKSNYPFNIFITQMQSPYGIVETNGEKLASFKEKPLLDYYINGGVYFSKSKLDFGDFKTGDIEKTLFPLMAKENKIGYYREDGLFWMAVDTSKELENVRQEYKNRTDKPWGYEKVLIYTEKYLTKELFIKEDYQTSFHYHEKKDETMYIISGAGYIEFNDKTEYFSKNDTIRIEPNIEHSIVATENTVLHEVSTPYLDDTIRVNDFYTR</sequence>
<dbReference type="PATRIC" id="fig|47311.3.peg.2084"/>
<dbReference type="EC" id="2.7.7.71" evidence="3"/>
<dbReference type="Pfam" id="PF07883">
    <property type="entry name" value="Cupin_2"/>
    <property type="match status" value="1"/>
</dbReference>
<comment type="caution">
    <text evidence="3">The sequence shown here is derived from an EMBL/GenBank/DDBJ whole genome shotgun (WGS) entry which is preliminary data.</text>
</comment>
<dbReference type="PANTHER" id="PTHR22572">
    <property type="entry name" value="SUGAR-1-PHOSPHATE GUANYL TRANSFERASE"/>
    <property type="match status" value="1"/>
</dbReference>
<dbReference type="EMBL" id="LWMW01000147">
    <property type="protein sequence ID" value="KZX14787.1"/>
    <property type="molecule type" value="Genomic_DNA"/>
</dbReference>
<dbReference type="Gene3D" id="3.90.550.10">
    <property type="entry name" value="Spore Coat Polysaccharide Biosynthesis Protein SpsA, Chain A"/>
    <property type="match status" value="2"/>
</dbReference>
<accession>A0A166CJ84</accession>
<dbReference type="InterPro" id="IPR050486">
    <property type="entry name" value="Mannose-1P_guanyltransferase"/>
</dbReference>